<dbReference type="GO" id="GO:0000028">
    <property type="term" value="P:ribosomal small subunit assembly"/>
    <property type="evidence" value="ECO:0007669"/>
    <property type="project" value="TreeGrafter"/>
</dbReference>
<protein>
    <recommendedName>
        <fullName evidence="3">Ribosome maturation factor RimP</fullName>
    </recommendedName>
</protein>
<keyword evidence="1 3" id="KW-0963">Cytoplasm</keyword>
<dbReference type="InterPro" id="IPR035956">
    <property type="entry name" value="RimP_N_sf"/>
</dbReference>
<comment type="similarity">
    <text evidence="3">Belongs to the RimP family.</text>
</comment>
<dbReference type="EMBL" id="CP039393">
    <property type="protein sequence ID" value="QCD36576.1"/>
    <property type="molecule type" value="Genomic_DNA"/>
</dbReference>
<dbReference type="PANTHER" id="PTHR33867">
    <property type="entry name" value="RIBOSOME MATURATION FACTOR RIMP"/>
    <property type="match status" value="1"/>
</dbReference>
<reference evidence="5 6" key="1">
    <citation type="submission" date="2019-02" db="EMBL/GenBank/DDBJ databases">
        <title>Isolation and identification of novel species under the genus Muribaculum.</title>
        <authorList>
            <person name="Miyake S."/>
            <person name="Ding Y."/>
            <person name="Low A."/>
            <person name="Soh M."/>
            <person name="Seedorf H."/>
        </authorList>
    </citation>
    <scope>NUCLEOTIDE SEQUENCE [LARGE SCALE GENOMIC DNA]</scope>
    <source>
        <strain evidence="5 6">TLL-A4</strain>
    </source>
</reference>
<dbReference type="Gene3D" id="3.30.300.70">
    <property type="entry name" value="RimP-like superfamily, N-terminal"/>
    <property type="match status" value="1"/>
</dbReference>
<dbReference type="NCBIfam" id="NF002531">
    <property type="entry name" value="PRK02001.1"/>
    <property type="match status" value="1"/>
</dbReference>
<dbReference type="InterPro" id="IPR003728">
    <property type="entry name" value="Ribosome_maturation_RimP"/>
</dbReference>
<keyword evidence="6" id="KW-1185">Reference proteome</keyword>
<evidence type="ECO:0000256" key="3">
    <source>
        <dbReference type="HAMAP-Rule" id="MF_01077"/>
    </source>
</evidence>
<proteinExistence type="inferred from homology"/>
<gene>
    <name evidence="3 5" type="primary">rimP</name>
    <name evidence="5" type="ORF">E7746_12145</name>
</gene>
<dbReference type="Pfam" id="PF02576">
    <property type="entry name" value="RimP_N"/>
    <property type="match status" value="1"/>
</dbReference>
<dbReference type="Proteomes" id="UP000297031">
    <property type="component" value="Chromosome"/>
</dbReference>
<dbReference type="InterPro" id="IPR028989">
    <property type="entry name" value="RimP_N"/>
</dbReference>
<feature type="domain" description="Ribosome maturation factor RimP N-terminal" evidence="4">
    <location>
        <begin position="11"/>
        <end position="75"/>
    </location>
</feature>
<dbReference type="HAMAP" id="MF_01077">
    <property type="entry name" value="RimP"/>
    <property type="match status" value="1"/>
</dbReference>
<dbReference type="KEGG" id="mgod:E7746_12145"/>
<dbReference type="GO" id="GO:0005829">
    <property type="term" value="C:cytosol"/>
    <property type="evidence" value="ECO:0007669"/>
    <property type="project" value="TreeGrafter"/>
</dbReference>
<organism evidence="5 6">
    <name type="scientific">Muribaculum gordoncarteri</name>
    <dbReference type="NCBI Taxonomy" id="2530390"/>
    <lineage>
        <taxon>Bacteria</taxon>
        <taxon>Pseudomonadati</taxon>
        <taxon>Bacteroidota</taxon>
        <taxon>Bacteroidia</taxon>
        <taxon>Bacteroidales</taxon>
        <taxon>Muribaculaceae</taxon>
        <taxon>Muribaculum</taxon>
    </lineage>
</organism>
<comment type="function">
    <text evidence="3">Required for maturation of 30S ribosomal subunits.</text>
</comment>
<evidence type="ECO:0000256" key="1">
    <source>
        <dbReference type="ARBA" id="ARBA00022490"/>
    </source>
</evidence>
<evidence type="ECO:0000313" key="6">
    <source>
        <dbReference type="Proteomes" id="UP000297031"/>
    </source>
</evidence>
<dbReference type="OrthoDB" id="9789702at2"/>
<evidence type="ECO:0000313" key="5">
    <source>
        <dbReference type="EMBL" id="QCD36576.1"/>
    </source>
</evidence>
<dbReference type="GO" id="GO:0006412">
    <property type="term" value="P:translation"/>
    <property type="evidence" value="ECO:0007669"/>
    <property type="project" value="TreeGrafter"/>
</dbReference>
<dbReference type="AlphaFoldDB" id="A0A4P7VQK7"/>
<sequence>MIDKQLLIDTIQEAIADTDVFLVEVQVKPDNSIIVELDSDTAVDIDTCADLTRRIEETFDRDVEDYELEVGSAGLTSPFKIRRQYVKNIGNEVEVLTGDGRKLKGVLTEVGDDDFTIEVPRKVKEPGQKRPVIVNEPLKMKFTDNKYVKYLIQFK</sequence>
<dbReference type="PANTHER" id="PTHR33867:SF1">
    <property type="entry name" value="RIBOSOME MATURATION FACTOR RIMP"/>
    <property type="match status" value="1"/>
</dbReference>
<name>A0A4P7VQK7_9BACT</name>
<accession>A0A4P7VQK7</accession>
<dbReference type="RefSeq" id="WP_123394711.1">
    <property type="nucleotide sequence ID" value="NZ_CANQMU010000008.1"/>
</dbReference>
<dbReference type="SUPFAM" id="SSF75420">
    <property type="entry name" value="YhbC-like, N-terminal domain"/>
    <property type="match status" value="1"/>
</dbReference>
<evidence type="ECO:0000259" key="4">
    <source>
        <dbReference type="Pfam" id="PF02576"/>
    </source>
</evidence>
<comment type="subcellular location">
    <subcellularLocation>
        <location evidence="3">Cytoplasm</location>
    </subcellularLocation>
</comment>
<evidence type="ECO:0000256" key="2">
    <source>
        <dbReference type="ARBA" id="ARBA00022517"/>
    </source>
</evidence>
<keyword evidence="2 3" id="KW-0690">Ribosome biogenesis</keyword>